<name>A0A2B4RMT2_STYPI</name>
<gene>
    <name evidence="8" type="primary">ELTD1</name>
    <name evidence="8" type="ORF">AWC38_SpisGene18129</name>
</gene>
<dbReference type="InterPro" id="IPR000203">
    <property type="entry name" value="GPS"/>
</dbReference>
<organism evidence="8 9">
    <name type="scientific">Stylophora pistillata</name>
    <name type="common">Smooth cauliflower coral</name>
    <dbReference type="NCBI Taxonomy" id="50429"/>
    <lineage>
        <taxon>Eukaryota</taxon>
        <taxon>Metazoa</taxon>
        <taxon>Cnidaria</taxon>
        <taxon>Anthozoa</taxon>
        <taxon>Hexacorallia</taxon>
        <taxon>Scleractinia</taxon>
        <taxon>Astrocoeniina</taxon>
        <taxon>Pocilloporidae</taxon>
        <taxon>Stylophora</taxon>
    </lineage>
</organism>
<evidence type="ECO:0000256" key="5">
    <source>
        <dbReference type="ARBA" id="ARBA00023157"/>
    </source>
</evidence>
<evidence type="ECO:0000256" key="3">
    <source>
        <dbReference type="ARBA" id="ARBA00022989"/>
    </source>
</evidence>
<evidence type="ECO:0000256" key="2">
    <source>
        <dbReference type="ARBA" id="ARBA00022692"/>
    </source>
</evidence>
<comment type="subcellular location">
    <subcellularLocation>
        <location evidence="1">Membrane</location>
    </subcellularLocation>
</comment>
<evidence type="ECO:0000259" key="7">
    <source>
        <dbReference type="PROSITE" id="PS50221"/>
    </source>
</evidence>
<dbReference type="InterPro" id="IPR057244">
    <property type="entry name" value="GAIN_B"/>
</dbReference>
<keyword evidence="9" id="KW-1185">Reference proteome</keyword>
<reference evidence="9" key="1">
    <citation type="journal article" date="2017" name="bioRxiv">
        <title>Comparative analysis of the genomes of Stylophora pistillata and Acropora digitifera provides evidence for extensive differences between species of corals.</title>
        <authorList>
            <person name="Voolstra C.R."/>
            <person name="Li Y."/>
            <person name="Liew Y.J."/>
            <person name="Baumgarten S."/>
            <person name="Zoccola D."/>
            <person name="Flot J.-F."/>
            <person name="Tambutte S."/>
            <person name="Allemand D."/>
            <person name="Aranda M."/>
        </authorList>
    </citation>
    <scope>NUCLEOTIDE SEQUENCE [LARGE SCALE GENOMIC DNA]</scope>
</reference>
<keyword evidence="5" id="KW-1015">Disulfide bond</keyword>
<dbReference type="OrthoDB" id="5988891at2759"/>
<dbReference type="PANTHER" id="PTHR12011:SF347">
    <property type="entry name" value="FI21270P1-RELATED"/>
    <property type="match status" value="1"/>
</dbReference>
<dbReference type="Gene3D" id="1.20.1070.10">
    <property type="entry name" value="Rhodopsin 7-helix transmembrane proteins"/>
    <property type="match status" value="1"/>
</dbReference>
<dbReference type="SMART" id="SM00303">
    <property type="entry name" value="GPS"/>
    <property type="match status" value="1"/>
</dbReference>
<feature type="transmembrane region" description="Helical" evidence="6">
    <location>
        <begin position="280"/>
        <end position="298"/>
    </location>
</feature>
<feature type="domain" description="GAIN-B" evidence="7">
    <location>
        <begin position="70"/>
        <end position="232"/>
    </location>
</feature>
<dbReference type="GO" id="GO:0005886">
    <property type="term" value="C:plasma membrane"/>
    <property type="evidence" value="ECO:0007669"/>
    <property type="project" value="TreeGrafter"/>
</dbReference>
<evidence type="ECO:0000256" key="4">
    <source>
        <dbReference type="ARBA" id="ARBA00023136"/>
    </source>
</evidence>
<dbReference type="Proteomes" id="UP000225706">
    <property type="component" value="Unassembled WGS sequence"/>
</dbReference>
<dbReference type="PROSITE" id="PS50221">
    <property type="entry name" value="GAIN_B"/>
    <property type="match status" value="1"/>
</dbReference>
<evidence type="ECO:0000256" key="6">
    <source>
        <dbReference type="SAM" id="Phobius"/>
    </source>
</evidence>
<dbReference type="Pfam" id="PF01825">
    <property type="entry name" value="GPS"/>
    <property type="match status" value="1"/>
</dbReference>
<sequence>MNVSSEISMASTTKALKISSMAENLATDFVSSLNDVDVKQNSSLQSHWQEVVNLFQDTVEGYKRIINLGARLNVTKEQLRVKSIAQTAEAFEDFVLDYAQHHLSDSMPEIHRVYKKLGSMLVSIIYTDLHELFKVTRIDRNTRSLNTKIIAAMMDPKQKQLEENVTLTFRNMETTDDERQCVFWKGFNEESLDGWSGEGCHVVTSESNSKETECSCNHLTHFAVLFDYDDAQTQITATDQKALEILTYVGLTLSLIGITVTMFSHIFLCDMHQPLSQIRVSLIGSLGAGQVIFLAGFTETRITPEHVQDTHCFPAVMVMISLSIAAGEDGVQSFVNDE</sequence>
<evidence type="ECO:0000256" key="1">
    <source>
        <dbReference type="ARBA" id="ARBA00004370"/>
    </source>
</evidence>
<proteinExistence type="predicted"/>
<comment type="caution">
    <text evidence="8">The sequence shown here is derived from an EMBL/GenBank/DDBJ whole genome shotgun (WGS) entry which is preliminary data.</text>
</comment>
<protein>
    <submittedName>
        <fullName evidence="8">EGF, latrophilin and seven transmembrane domain-containing protein 1</fullName>
    </submittedName>
</protein>
<dbReference type="EMBL" id="LSMT01000467">
    <property type="protein sequence ID" value="PFX17542.1"/>
    <property type="molecule type" value="Genomic_DNA"/>
</dbReference>
<evidence type="ECO:0000313" key="8">
    <source>
        <dbReference type="EMBL" id="PFX17542.1"/>
    </source>
</evidence>
<keyword evidence="3 6" id="KW-1133">Transmembrane helix</keyword>
<dbReference type="AlphaFoldDB" id="A0A2B4RMT2"/>
<evidence type="ECO:0000313" key="9">
    <source>
        <dbReference type="Proteomes" id="UP000225706"/>
    </source>
</evidence>
<accession>A0A2B4RMT2</accession>
<dbReference type="Gene3D" id="2.60.220.50">
    <property type="match status" value="1"/>
</dbReference>
<feature type="transmembrane region" description="Helical" evidence="6">
    <location>
        <begin position="245"/>
        <end position="268"/>
    </location>
</feature>
<dbReference type="PANTHER" id="PTHR12011">
    <property type="entry name" value="ADHESION G-PROTEIN COUPLED RECEPTOR"/>
    <property type="match status" value="1"/>
</dbReference>
<keyword evidence="2 6" id="KW-0812">Transmembrane</keyword>
<dbReference type="InterPro" id="IPR046338">
    <property type="entry name" value="GAIN_dom_sf"/>
</dbReference>
<keyword evidence="4 6" id="KW-0472">Membrane</keyword>